<dbReference type="Proteomes" id="UP000077521">
    <property type="component" value="Unassembled WGS sequence"/>
</dbReference>
<accession>A0A177T9D5</accession>
<organism evidence="1 2">
    <name type="scientific">Tilletia indica</name>
    <dbReference type="NCBI Taxonomy" id="43049"/>
    <lineage>
        <taxon>Eukaryota</taxon>
        <taxon>Fungi</taxon>
        <taxon>Dikarya</taxon>
        <taxon>Basidiomycota</taxon>
        <taxon>Ustilaginomycotina</taxon>
        <taxon>Exobasidiomycetes</taxon>
        <taxon>Tilletiales</taxon>
        <taxon>Tilletiaceae</taxon>
        <taxon>Tilletia</taxon>
    </lineage>
</organism>
<evidence type="ECO:0000313" key="1">
    <source>
        <dbReference type="EMBL" id="KAE8238657.1"/>
    </source>
</evidence>
<evidence type="ECO:0000313" key="2">
    <source>
        <dbReference type="Proteomes" id="UP000077521"/>
    </source>
</evidence>
<keyword evidence="2" id="KW-1185">Reference proteome</keyword>
<gene>
    <name evidence="1" type="ORF">A4X13_0g8426</name>
</gene>
<name>A0A177T9D5_9BASI</name>
<proteinExistence type="predicted"/>
<reference evidence="1" key="2">
    <citation type="journal article" date="2019" name="IMA Fungus">
        <title>Genome sequencing and comparison of five Tilletia species to identify candidate genes for the detection of regulated species infecting wheat.</title>
        <authorList>
            <person name="Nguyen H.D.T."/>
            <person name="Sultana T."/>
            <person name="Kesanakurti P."/>
            <person name="Hambleton S."/>
        </authorList>
    </citation>
    <scope>NUCLEOTIDE SEQUENCE</scope>
    <source>
        <strain evidence="1">DAOMC 236416</strain>
    </source>
</reference>
<comment type="caution">
    <text evidence="1">The sequence shown here is derived from an EMBL/GenBank/DDBJ whole genome shotgun (WGS) entry which is preliminary data.</text>
</comment>
<protein>
    <submittedName>
        <fullName evidence="1">Uncharacterized protein</fullName>
    </submittedName>
</protein>
<dbReference type="CDD" id="cd00043">
    <property type="entry name" value="CYCLIN_SF"/>
    <property type="match status" value="1"/>
</dbReference>
<reference evidence="1" key="1">
    <citation type="submission" date="2016-04" db="EMBL/GenBank/DDBJ databases">
        <authorList>
            <person name="Nguyen H.D."/>
            <person name="Samba Siva P."/>
            <person name="Cullis J."/>
            <person name="Levesque C.A."/>
            <person name="Hambleton S."/>
        </authorList>
    </citation>
    <scope>NUCLEOTIDE SEQUENCE</scope>
    <source>
        <strain evidence="1">DAOMC 236416</strain>
    </source>
</reference>
<dbReference type="AlphaFoldDB" id="A0A177T9D5"/>
<dbReference type="EMBL" id="LWDF02001462">
    <property type="protein sequence ID" value="KAE8238657.1"/>
    <property type="molecule type" value="Genomic_DNA"/>
</dbReference>
<sequence>MATNERVVIRAGLGPVVDWEQPEETEAVVYRLPRSVKQWKPTPEERDLRNRINRASEALTEAEEAAYESLVDESRREKVVGAVRAWMDVVAEDIELPDNTMVLAARMWDQVRAVRPNMDPSEYHIAAVGAMYRASCVCGHPEYLLESKITVLEEFKWFFGGRIHKDGIEAASKMVGQCVHAAESTRDDETPPPVMETRAEVGMLREEARAHAMAALTFLGKGAGCSGTVIDAAKDLFGRYIDKAGKVPPAWKRYEQAALVICSERANRERLSTSIEPRNPGIKQVAKFVGCETEDIRDAAWDLRKAMGMPTAGEEEEGMVVSQDA</sequence>